<dbReference type="PANTHER" id="PTHR47791:SF4">
    <property type="entry name" value="(PUTATIVE SECRETED PROTEIN)-RELATED"/>
    <property type="match status" value="1"/>
</dbReference>
<feature type="signal peptide" evidence="1">
    <location>
        <begin position="1"/>
        <end position="18"/>
    </location>
</feature>
<dbReference type="EMBL" id="QFOI01000203">
    <property type="protein sequence ID" value="PZP47080.1"/>
    <property type="molecule type" value="Genomic_DNA"/>
</dbReference>
<comment type="caution">
    <text evidence="2">The sequence shown here is derived from an EMBL/GenBank/DDBJ whole genome shotgun (WGS) entry which is preliminary data.</text>
</comment>
<proteinExistence type="predicted"/>
<dbReference type="Proteomes" id="UP000249645">
    <property type="component" value="Unassembled WGS sequence"/>
</dbReference>
<evidence type="ECO:0000256" key="1">
    <source>
        <dbReference type="SAM" id="SignalP"/>
    </source>
</evidence>
<dbReference type="Pfam" id="PF03663">
    <property type="entry name" value="Glyco_hydro_76"/>
    <property type="match status" value="1"/>
</dbReference>
<dbReference type="InterPro" id="IPR005198">
    <property type="entry name" value="Glyco_hydro_76"/>
</dbReference>
<reference evidence="2 3" key="1">
    <citation type="submission" date="2017-11" db="EMBL/GenBank/DDBJ databases">
        <title>Infants hospitalized years apart are colonized by the same room-sourced microbial strains.</title>
        <authorList>
            <person name="Brooks B."/>
            <person name="Olm M.R."/>
            <person name="Firek B.A."/>
            <person name="Baker R."/>
            <person name="Thomas B.C."/>
            <person name="Morowitz M.J."/>
            <person name="Banfield J.F."/>
        </authorList>
    </citation>
    <scope>NUCLEOTIDE SEQUENCE [LARGE SCALE GENOMIC DNA]</scope>
    <source>
        <strain evidence="2">S2_009_000_R2_76</strain>
    </source>
</reference>
<gene>
    <name evidence="2" type="ORF">DI598_11385</name>
</gene>
<accession>A0A2W5F0H3</accession>
<dbReference type="PROSITE" id="PS51257">
    <property type="entry name" value="PROKAR_LIPOPROTEIN"/>
    <property type="match status" value="1"/>
</dbReference>
<evidence type="ECO:0000313" key="3">
    <source>
        <dbReference type="Proteomes" id="UP000249645"/>
    </source>
</evidence>
<name>A0A2W5F0H3_9SPHI</name>
<feature type="chain" id="PRO_5015989299" evidence="1">
    <location>
        <begin position="19"/>
        <end position="511"/>
    </location>
</feature>
<dbReference type="Gene3D" id="1.50.10.20">
    <property type="match status" value="1"/>
</dbReference>
<dbReference type="AlphaFoldDB" id="A0A2W5F0H3"/>
<dbReference type="InterPro" id="IPR008928">
    <property type="entry name" value="6-hairpin_glycosidase_sf"/>
</dbReference>
<dbReference type="SUPFAM" id="SSF48208">
    <property type="entry name" value="Six-hairpin glycosidases"/>
    <property type="match status" value="1"/>
</dbReference>
<organism evidence="2 3">
    <name type="scientific">Pseudopedobacter saltans</name>
    <dbReference type="NCBI Taxonomy" id="151895"/>
    <lineage>
        <taxon>Bacteria</taxon>
        <taxon>Pseudomonadati</taxon>
        <taxon>Bacteroidota</taxon>
        <taxon>Sphingobacteriia</taxon>
        <taxon>Sphingobacteriales</taxon>
        <taxon>Sphingobacteriaceae</taxon>
        <taxon>Pseudopedobacter</taxon>
    </lineage>
</organism>
<dbReference type="InterPro" id="IPR053169">
    <property type="entry name" value="MUG_Protein"/>
</dbReference>
<sequence>MKLIYFMTCAAVAVVSLACTKHEGINAVDNVGKTISPVNTLSAVSTTNDSVVLVSWTNPVDEALLSVELSFKPVNTTNSFVANPIVKNVKSGTKDSTLLRIGNPGDYRIALVAINKAGIKSDSTIVQVNSQSDSIPILLKRADTLMSSLVKLYLDGKARDIWNTSYPSATGPYWDGAAVVWGQGGIFSGYAALKIASEKFSSYKQKVASLYDIRLFNALEKFVTTRGQRPTNTISAYAVYPDNGNERFYDDNVWIGIDMADLYILTKDSKYLDRAKMVWDFIKSGTDTVLGGGVYWKENDSAKMTCSNAPSVVLAAKLYQITNDANYLASAKSIYQWVKSHLQDPSDYLYWDNMSYGANRVVNIGKTKYTYNSGQPIEAAALLYNITKEQQYLTDAQNVAGSIFKQWGIPFNSYLTGQSFTTIDPAGHVWFRAVMLRGLIELYKIDHNRLYVDSYENLINNAWLSDCRNKQTNLLNTDFRGGTTQSSWEILFQGAALEMMARLAELRAEGL</sequence>
<dbReference type="PANTHER" id="PTHR47791">
    <property type="entry name" value="MEIOTICALLY UP-REGULATED GENE 191 PROTEIN"/>
    <property type="match status" value="1"/>
</dbReference>
<evidence type="ECO:0000313" key="2">
    <source>
        <dbReference type="EMBL" id="PZP47080.1"/>
    </source>
</evidence>
<protein>
    <submittedName>
        <fullName evidence="2">Alpha-1,6-mannanase</fullName>
    </submittedName>
</protein>
<keyword evidence="1" id="KW-0732">Signal</keyword>
<dbReference type="GO" id="GO:0005975">
    <property type="term" value="P:carbohydrate metabolic process"/>
    <property type="evidence" value="ECO:0007669"/>
    <property type="project" value="InterPro"/>
</dbReference>